<dbReference type="EMBL" id="JXSL01000033">
    <property type="protein sequence ID" value="KIL96943.1"/>
    <property type="molecule type" value="Genomic_DNA"/>
</dbReference>
<proteinExistence type="predicted"/>
<evidence type="ECO:0000313" key="1">
    <source>
        <dbReference type="EMBL" id="KIL96943.1"/>
    </source>
</evidence>
<reference evidence="1 2" key="1">
    <citation type="submission" date="2015-01" db="EMBL/GenBank/DDBJ databases">
        <title>Genome Sequence of Magnetospirillum magnetotacticum Strain MS-1.</title>
        <authorList>
            <person name="Marinov G.K."/>
            <person name="Smalley M.D."/>
            <person name="DeSalvo G."/>
        </authorList>
    </citation>
    <scope>NUCLEOTIDE SEQUENCE [LARGE SCALE GENOMIC DNA]</scope>
    <source>
        <strain evidence="1 2">MS-1</strain>
    </source>
</reference>
<comment type="caution">
    <text evidence="1">The sequence shown here is derived from an EMBL/GenBank/DDBJ whole genome shotgun (WGS) entry which is preliminary data.</text>
</comment>
<keyword evidence="2" id="KW-1185">Reference proteome</keyword>
<protein>
    <submittedName>
        <fullName evidence="1">Uncharacterized protein</fullName>
    </submittedName>
</protein>
<dbReference type="Proteomes" id="UP000031971">
    <property type="component" value="Unassembled WGS sequence"/>
</dbReference>
<name>A0A0C2YPA3_PARME</name>
<evidence type="ECO:0000313" key="2">
    <source>
        <dbReference type="Proteomes" id="UP000031971"/>
    </source>
</evidence>
<dbReference type="AlphaFoldDB" id="A0A0C2YPA3"/>
<dbReference type="STRING" id="272627.CCC_01436"/>
<accession>A0A0C2YPA3</accession>
<sequence length="296" mass="32047">MPADCRPIALTAEDVALLAVDPARLCRSLATALSVHPKVEAVSGMGDTFRIGTFIPEPGLRYPIFFMTRTRAPGYAEALDALQSRQADGDYAVLVPTERFLPDDTVQRLADRGVTVLVLSDVVGLADKGLTTAVDPIRYFGGIGGRSPAGPHLAAGQIVARALVREAGQPPGWLDLHQRQLDDLRGAASHYDVFADQTNRTVVRKGGTIVRDVALSSFQSIRAALTKRGHFDATTEGPDLVSSKQIFQRARAIFDIKTGRSSWRIFPSIRTDEGHAVYSFAPDGDVSFAFVFLPED</sequence>
<organism evidence="1 2">
    <name type="scientific">Paramagnetospirillum magnetotacticum MS-1</name>
    <dbReference type="NCBI Taxonomy" id="272627"/>
    <lineage>
        <taxon>Bacteria</taxon>
        <taxon>Pseudomonadati</taxon>
        <taxon>Pseudomonadota</taxon>
        <taxon>Alphaproteobacteria</taxon>
        <taxon>Rhodospirillales</taxon>
        <taxon>Magnetospirillaceae</taxon>
        <taxon>Paramagnetospirillum</taxon>
    </lineage>
</organism>
<gene>
    <name evidence="1" type="ORF">CCC_01436</name>
</gene>